<feature type="site" description="Contributes to substrate recognition" evidence="9">
    <location>
        <position position="104"/>
    </location>
</feature>
<evidence type="ECO:0000256" key="5">
    <source>
        <dbReference type="ARBA" id="ARBA00023277"/>
    </source>
</evidence>
<dbReference type="InterPro" id="IPR004446">
    <property type="entry name" value="Heptose_bisP_phosphatase"/>
</dbReference>
<feature type="binding site" evidence="10">
    <location>
        <position position="8"/>
    </location>
    <ligand>
        <name>Mg(2+)</name>
        <dbReference type="ChEBI" id="CHEBI:18420"/>
    </ligand>
</feature>
<dbReference type="InterPro" id="IPR036412">
    <property type="entry name" value="HAD-like_sf"/>
</dbReference>
<comment type="cofactor">
    <cofactor evidence="10">
        <name>Mg(2+)</name>
        <dbReference type="ChEBI" id="CHEBI:18420"/>
    </cofactor>
</comment>
<organism evidence="11 12">
    <name type="scientific">Mesobacillus subterraneus</name>
    <dbReference type="NCBI Taxonomy" id="285983"/>
    <lineage>
        <taxon>Bacteria</taxon>
        <taxon>Bacillati</taxon>
        <taxon>Bacillota</taxon>
        <taxon>Bacilli</taxon>
        <taxon>Bacillales</taxon>
        <taxon>Bacillaceae</taxon>
        <taxon>Mesobacillus</taxon>
    </lineage>
</organism>
<dbReference type="EC" id="3.1.3.-" evidence="7"/>
<comment type="cofactor">
    <cofactor evidence="10">
        <name>Zn(2+)</name>
        <dbReference type="ChEBI" id="CHEBI:29105"/>
    </cofactor>
</comment>
<dbReference type="Pfam" id="PF13242">
    <property type="entry name" value="Hydrolase_like"/>
    <property type="match status" value="1"/>
</dbReference>
<feature type="binding site" evidence="10">
    <location>
        <position position="93"/>
    </location>
    <ligand>
        <name>Zn(2+)</name>
        <dbReference type="ChEBI" id="CHEBI:29105"/>
    </ligand>
</feature>
<evidence type="ECO:0000256" key="4">
    <source>
        <dbReference type="ARBA" id="ARBA00022801"/>
    </source>
</evidence>
<feature type="binding site" evidence="10">
    <location>
        <position position="103"/>
    </location>
    <ligand>
        <name>Zn(2+)</name>
        <dbReference type="ChEBI" id="CHEBI:29105"/>
    </ligand>
</feature>
<comment type="similarity">
    <text evidence="7">Belongs to the gmhB family.</text>
</comment>
<evidence type="ECO:0000256" key="1">
    <source>
        <dbReference type="ARBA" id="ARBA00004496"/>
    </source>
</evidence>
<evidence type="ECO:0000256" key="6">
    <source>
        <dbReference type="ARBA" id="ARBA00031828"/>
    </source>
</evidence>
<dbReference type="GO" id="GO:0016791">
    <property type="term" value="F:phosphatase activity"/>
    <property type="evidence" value="ECO:0007669"/>
    <property type="project" value="InterPro"/>
</dbReference>
<feature type="site" description="Stabilizes the phosphoryl group" evidence="9">
    <location>
        <position position="105"/>
    </location>
</feature>
<feature type="binding site" evidence="10">
    <location>
        <position position="130"/>
    </location>
    <ligand>
        <name>Mg(2+)</name>
        <dbReference type="ChEBI" id="CHEBI:18420"/>
    </ligand>
</feature>
<keyword evidence="3 10" id="KW-0479">Metal-binding</keyword>
<dbReference type="GO" id="GO:0046872">
    <property type="term" value="F:metal ion binding"/>
    <property type="evidence" value="ECO:0007669"/>
    <property type="project" value="UniProtKB-KW"/>
</dbReference>
<sequence length="175" mass="19278">MKQAIFLDRDGVLNEVLSDRVKFVNRPEELYLLEGAAEAVAELSRNGYEIFVVTNQGGVGLGFLKEKRLHEIHDTMIDMIKEHGGEIKEVAYCPHKPKAGCECRKPNAGMLLDLASRHHLDLTRSVMVGDHERDIEAGKKAGCKTVFIGEDETAADEKAPTLSAAVPLILELLEA</sequence>
<protein>
    <recommendedName>
        <fullName evidence="6 7">D,D-heptose 1,7-bisphosphate phosphatase</fullName>
        <ecNumber evidence="7">3.1.3.-</ecNumber>
    </recommendedName>
</protein>
<keyword evidence="5 7" id="KW-0119">Carbohydrate metabolism</keyword>
<dbReference type="AlphaFoldDB" id="A0A3R9DWX0"/>
<dbReference type="PANTHER" id="PTHR42891">
    <property type="entry name" value="D-GLYCERO-BETA-D-MANNO-HEPTOSE-1,7-BISPHOSPHATE 7-PHOSPHATASE"/>
    <property type="match status" value="1"/>
</dbReference>
<dbReference type="InterPro" id="IPR006549">
    <property type="entry name" value="HAD-SF_hydro_IIIA"/>
</dbReference>
<dbReference type="PANTHER" id="PTHR42891:SF1">
    <property type="entry name" value="D-GLYCERO-BETA-D-MANNO-HEPTOSE-1,7-BISPHOSPHATE 7-PHOSPHATASE"/>
    <property type="match status" value="1"/>
</dbReference>
<comment type="caution">
    <text evidence="11">The sequence shown here is derived from an EMBL/GenBank/DDBJ whole genome shotgun (WGS) entry which is preliminary data.</text>
</comment>
<evidence type="ECO:0000256" key="2">
    <source>
        <dbReference type="ARBA" id="ARBA00022490"/>
    </source>
</evidence>
<proteinExistence type="inferred from homology"/>
<feature type="binding site" evidence="10">
    <location>
        <position position="10"/>
    </location>
    <ligand>
        <name>Mg(2+)</name>
        <dbReference type="ChEBI" id="CHEBI:18420"/>
    </ligand>
</feature>
<evidence type="ECO:0000256" key="9">
    <source>
        <dbReference type="PIRSR" id="PIRSR004682-3"/>
    </source>
</evidence>
<gene>
    <name evidence="11" type="ORF">EJA10_00615</name>
</gene>
<evidence type="ECO:0000313" key="11">
    <source>
        <dbReference type="EMBL" id="RSD29189.1"/>
    </source>
</evidence>
<keyword evidence="4 7" id="KW-0378">Hydrolase</keyword>
<dbReference type="Gene3D" id="3.40.50.1000">
    <property type="entry name" value="HAD superfamily/HAD-like"/>
    <property type="match status" value="1"/>
</dbReference>
<comment type="subcellular location">
    <subcellularLocation>
        <location evidence="1 7">Cytoplasm</location>
    </subcellularLocation>
</comment>
<dbReference type="OrthoDB" id="9801899at2"/>
<dbReference type="GO" id="GO:0005737">
    <property type="term" value="C:cytoplasm"/>
    <property type="evidence" value="ECO:0007669"/>
    <property type="project" value="UniProtKB-SubCell"/>
</dbReference>
<keyword evidence="10" id="KW-0862">Zinc</keyword>
<feature type="active site" description="Proton donor" evidence="8">
    <location>
        <position position="10"/>
    </location>
</feature>
<feature type="binding site" evidence="10">
    <location>
        <position position="101"/>
    </location>
    <ligand>
        <name>Zn(2+)</name>
        <dbReference type="ChEBI" id="CHEBI:29105"/>
    </ligand>
</feature>
<dbReference type="InterPro" id="IPR023214">
    <property type="entry name" value="HAD_sf"/>
</dbReference>
<evidence type="ECO:0000256" key="3">
    <source>
        <dbReference type="ARBA" id="ARBA00022723"/>
    </source>
</evidence>
<evidence type="ECO:0000256" key="10">
    <source>
        <dbReference type="PIRSR" id="PIRSR004682-4"/>
    </source>
</evidence>
<dbReference type="SUPFAM" id="SSF56784">
    <property type="entry name" value="HAD-like"/>
    <property type="match status" value="1"/>
</dbReference>
<name>A0A3R9DWX0_9BACI</name>
<evidence type="ECO:0000256" key="8">
    <source>
        <dbReference type="PIRSR" id="PIRSR004682-1"/>
    </source>
</evidence>
<evidence type="ECO:0000256" key="7">
    <source>
        <dbReference type="PIRNR" id="PIRNR004682"/>
    </source>
</evidence>
<dbReference type="Proteomes" id="UP000279911">
    <property type="component" value="Unassembled WGS sequence"/>
</dbReference>
<dbReference type="NCBIfam" id="TIGR01662">
    <property type="entry name" value="HAD-SF-IIIA"/>
    <property type="match status" value="1"/>
</dbReference>
<accession>A0A3R9DWX0</accession>
<reference evidence="12" key="1">
    <citation type="submission" date="2018-12" db="EMBL/GenBank/DDBJ databases">
        <title>Bacillus chawlae sp. nov., Bacillus glennii sp. nov., and Bacillus saganii sp. nov. Isolated from the Vehicle Assembly Building at Kennedy Space Center where the Viking Spacecraft were Assembled.</title>
        <authorList>
            <person name="Seuylemezian A."/>
            <person name="Vaishampayan P."/>
        </authorList>
    </citation>
    <scope>NUCLEOTIDE SEQUENCE [LARGE SCALE GENOMIC DNA]</scope>
    <source>
        <strain evidence="12">DSM 13966</strain>
    </source>
</reference>
<feature type="site" description="Stabilizes the phosphoryl group" evidence="9">
    <location>
        <position position="54"/>
    </location>
</feature>
<keyword evidence="2 7" id="KW-0963">Cytoplasm</keyword>
<dbReference type="RefSeq" id="WP_125478060.1">
    <property type="nucleotide sequence ID" value="NZ_RSFW01000002.1"/>
</dbReference>
<keyword evidence="10" id="KW-0460">Magnesium</keyword>
<dbReference type="GO" id="GO:0005975">
    <property type="term" value="P:carbohydrate metabolic process"/>
    <property type="evidence" value="ECO:0007669"/>
    <property type="project" value="InterPro"/>
</dbReference>
<dbReference type="NCBIfam" id="TIGR01656">
    <property type="entry name" value="Histidinol-ppas"/>
    <property type="match status" value="1"/>
</dbReference>
<feature type="active site" description="Nucleophile" evidence="8">
    <location>
        <position position="8"/>
    </location>
</feature>
<dbReference type="PIRSF" id="PIRSF004682">
    <property type="entry name" value="GmhB"/>
    <property type="match status" value="1"/>
</dbReference>
<dbReference type="InterPro" id="IPR006543">
    <property type="entry name" value="Histidinol-phos"/>
</dbReference>
<dbReference type="STRING" id="285983.UB32_11720"/>
<feature type="binding site" evidence="10">
    <location>
        <position position="95"/>
    </location>
    <ligand>
        <name>Zn(2+)</name>
        <dbReference type="ChEBI" id="CHEBI:29105"/>
    </ligand>
</feature>
<dbReference type="EMBL" id="RSFW01000002">
    <property type="protein sequence ID" value="RSD29189.1"/>
    <property type="molecule type" value="Genomic_DNA"/>
</dbReference>
<evidence type="ECO:0000313" key="12">
    <source>
        <dbReference type="Proteomes" id="UP000279911"/>
    </source>
</evidence>
<dbReference type="CDD" id="cd07503">
    <property type="entry name" value="HAD_HisB-N"/>
    <property type="match status" value="1"/>
</dbReference>